<evidence type="ECO:0000313" key="2">
    <source>
        <dbReference type="EMBL" id="ARN83898.1"/>
    </source>
</evidence>
<organism evidence="2 3">
    <name type="scientific">Methylocystis bryophila</name>
    <dbReference type="NCBI Taxonomy" id="655015"/>
    <lineage>
        <taxon>Bacteria</taxon>
        <taxon>Pseudomonadati</taxon>
        <taxon>Pseudomonadota</taxon>
        <taxon>Alphaproteobacteria</taxon>
        <taxon>Hyphomicrobiales</taxon>
        <taxon>Methylocystaceae</taxon>
        <taxon>Methylocystis</taxon>
    </lineage>
</organism>
<geneLocation type="plasmid" evidence="2 3">
    <name>p1</name>
</geneLocation>
<keyword evidence="2" id="KW-0614">Plasmid</keyword>
<dbReference type="KEGG" id="mbry:B1812_21710"/>
<evidence type="ECO:0000313" key="3">
    <source>
        <dbReference type="Proteomes" id="UP000193978"/>
    </source>
</evidence>
<name>A0A1W6N245_9HYPH</name>
<reference evidence="2 3" key="1">
    <citation type="submission" date="2017-02" db="EMBL/GenBank/DDBJ databases">
        <authorList>
            <person name="Peterson S.W."/>
        </authorList>
    </citation>
    <scope>NUCLEOTIDE SEQUENCE [LARGE SCALE GENOMIC DNA]</scope>
    <source>
        <strain evidence="2 3">S285</strain>
        <plasmid evidence="3">Plasmid p1</plasmid>
    </source>
</reference>
<dbReference type="EMBL" id="CP019949">
    <property type="protein sequence ID" value="ARN83898.1"/>
    <property type="molecule type" value="Genomic_DNA"/>
</dbReference>
<accession>A0A1W6N245</accession>
<dbReference type="Proteomes" id="UP000193978">
    <property type="component" value="Plasmid p1"/>
</dbReference>
<dbReference type="InterPro" id="IPR047951">
    <property type="entry name" value="Transpos_ISL3"/>
</dbReference>
<keyword evidence="3" id="KW-1185">Reference proteome</keyword>
<gene>
    <name evidence="2" type="ORF">B1812_21710</name>
</gene>
<evidence type="ECO:0000259" key="1">
    <source>
        <dbReference type="Pfam" id="PF01610"/>
    </source>
</evidence>
<protein>
    <recommendedName>
        <fullName evidence="1">Transposase IS204/IS1001/IS1096/IS1165 DDE domain-containing protein</fullName>
    </recommendedName>
</protein>
<dbReference type="AlphaFoldDB" id="A0A1W6N245"/>
<proteinExistence type="predicted"/>
<dbReference type="PANTHER" id="PTHR33498:SF1">
    <property type="entry name" value="TRANSPOSASE FOR INSERTION SEQUENCE ELEMENT IS1557"/>
    <property type="match status" value="1"/>
</dbReference>
<dbReference type="PANTHER" id="PTHR33498">
    <property type="entry name" value="TRANSPOSASE FOR INSERTION SEQUENCE ELEMENT IS1557"/>
    <property type="match status" value="1"/>
</dbReference>
<sequence length="250" mass="28620">MPASDDTLLRQLKRGATRKTIDVRVLGIDDWSWRKGEGYGTVMVDLERREVVDVLPGRSAEETADWLRQHPNIEVVSRDRCGLYAQGTRQGAPEARQVADRFHLLQNMRERIEHRLSRSDKGLACPSLPRAEGEDVGLIACSTPGRQVIAEDRYLKRLAHQRSRQAMFEKVQILKAEGRNIRGIALEMGVNWRTVRKGVHANEMPERRQRAPTPKSPRYFQDYLAGRWAKGCRGGRQLFEEIQQRGVIAE</sequence>
<dbReference type="InterPro" id="IPR002560">
    <property type="entry name" value="Transposase_DDE"/>
</dbReference>
<feature type="domain" description="Transposase IS204/IS1001/IS1096/IS1165 DDE" evidence="1">
    <location>
        <begin position="26"/>
        <end position="114"/>
    </location>
</feature>
<dbReference type="Pfam" id="PF01610">
    <property type="entry name" value="DDE_Tnp_ISL3"/>
    <property type="match status" value="1"/>
</dbReference>